<organism evidence="2 3">
    <name type="scientific">Emiliania huxleyi (strain CCMP1516)</name>
    <dbReference type="NCBI Taxonomy" id="280463"/>
    <lineage>
        <taxon>Eukaryota</taxon>
        <taxon>Haptista</taxon>
        <taxon>Haptophyta</taxon>
        <taxon>Prymnesiophyceae</taxon>
        <taxon>Isochrysidales</taxon>
        <taxon>Noelaerhabdaceae</taxon>
        <taxon>Emiliania</taxon>
    </lineage>
</organism>
<dbReference type="EnsemblProtists" id="EOD36653">
    <property type="protein sequence ID" value="EOD36653"/>
    <property type="gene ID" value="EMIHUDRAFT_440517"/>
</dbReference>
<proteinExistence type="predicted"/>
<evidence type="ECO:0000256" key="1">
    <source>
        <dbReference type="SAM" id="MobiDB-lite"/>
    </source>
</evidence>
<evidence type="ECO:0000313" key="2">
    <source>
        <dbReference type="EnsemblProtists" id="EOD36653"/>
    </source>
</evidence>
<dbReference type="PaxDb" id="2903-EOD36653"/>
<keyword evidence="3" id="KW-1185">Reference proteome</keyword>
<dbReference type="GeneID" id="17281923"/>
<sequence length="146" mass="16857">QQFWRGVHLFHALPARLLLHRADAPARRRRHDEARRRRRRLHHRLCCRLAGAGRQSDLEALPEEAGPRERRAKIRAEGLQGGQAVLEGRRFPAVRHGRRRPLRVPHQGQVSRPTRPWRGPRCVHRRCQARHAVLGSRARALGAQTG</sequence>
<dbReference type="RefSeq" id="XP_005789082.1">
    <property type="nucleotide sequence ID" value="XM_005789025.1"/>
</dbReference>
<feature type="compositionally biased region" description="Basic residues" evidence="1">
    <location>
        <begin position="92"/>
        <end position="103"/>
    </location>
</feature>
<protein>
    <submittedName>
        <fullName evidence="2">Uncharacterized protein</fullName>
    </submittedName>
</protein>
<reference evidence="2" key="2">
    <citation type="submission" date="2024-10" db="UniProtKB">
        <authorList>
            <consortium name="EnsemblProtists"/>
        </authorList>
    </citation>
    <scope>IDENTIFICATION</scope>
</reference>
<dbReference type="HOGENOM" id="CLU_1782371_0_0_1"/>
<accession>A0A0D3KLL8</accession>
<reference evidence="3" key="1">
    <citation type="journal article" date="2013" name="Nature">
        <title>Pan genome of the phytoplankton Emiliania underpins its global distribution.</title>
        <authorList>
            <person name="Read B.A."/>
            <person name="Kegel J."/>
            <person name="Klute M.J."/>
            <person name="Kuo A."/>
            <person name="Lefebvre S.C."/>
            <person name="Maumus F."/>
            <person name="Mayer C."/>
            <person name="Miller J."/>
            <person name="Monier A."/>
            <person name="Salamov A."/>
            <person name="Young J."/>
            <person name="Aguilar M."/>
            <person name="Claverie J.M."/>
            <person name="Frickenhaus S."/>
            <person name="Gonzalez K."/>
            <person name="Herman E.K."/>
            <person name="Lin Y.C."/>
            <person name="Napier J."/>
            <person name="Ogata H."/>
            <person name="Sarno A.F."/>
            <person name="Shmutz J."/>
            <person name="Schroeder D."/>
            <person name="de Vargas C."/>
            <person name="Verret F."/>
            <person name="von Dassow P."/>
            <person name="Valentin K."/>
            <person name="Van de Peer Y."/>
            <person name="Wheeler G."/>
            <person name="Dacks J.B."/>
            <person name="Delwiche C.F."/>
            <person name="Dyhrman S.T."/>
            <person name="Glockner G."/>
            <person name="John U."/>
            <person name="Richards T."/>
            <person name="Worden A.Z."/>
            <person name="Zhang X."/>
            <person name="Grigoriev I.V."/>
            <person name="Allen A.E."/>
            <person name="Bidle K."/>
            <person name="Borodovsky M."/>
            <person name="Bowler C."/>
            <person name="Brownlee C."/>
            <person name="Cock J.M."/>
            <person name="Elias M."/>
            <person name="Gladyshev V.N."/>
            <person name="Groth M."/>
            <person name="Guda C."/>
            <person name="Hadaegh A."/>
            <person name="Iglesias-Rodriguez M.D."/>
            <person name="Jenkins J."/>
            <person name="Jones B.M."/>
            <person name="Lawson T."/>
            <person name="Leese F."/>
            <person name="Lindquist E."/>
            <person name="Lobanov A."/>
            <person name="Lomsadze A."/>
            <person name="Malik S.B."/>
            <person name="Marsh M.E."/>
            <person name="Mackinder L."/>
            <person name="Mock T."/>
            <person name="Mueller-Roeber B."/>
            <person name="Pagarete A."/>
            <person name="Parker M."/>
            <person name="Probert I."/>
            <person name="Quesneville H."/>
            <person name="Raines C."/>
            <person name="Rensing S.A."/>
            <person name="Riano-Pachon D.M."/>
            <person name="Richier S."/>
            <person name="Rokitta S."/>
            <person name="Shiraiwa Y."/>
            <person name="Soanes D.M."/>
            <person name="van der Giezen M."/>
            <person name="Wahlund T.M."/>
            <person name="Williams B."/>
            <person name="Wilson W."/>
            <person name="Wolfe G."/>
            <person name="Wurch L.L."/>
        </authorList>
    </citation>
    <scope>NUCLEOTIDE SEQUENCE</scope>
</reference>
<dbReference type="AlphaFoldDB" id="A0A0D3KLL8"/>
<dbReference type="KEGG" id="ehx:EMIHUDRAFT_440517"/>
<name>A0A0D3KLL8_EMIH1</name>
<evidence type="ECO:0000313" key="3">
    <source>
        <dbReference type="Proteomes" id="UP000013827"/>
    </source>
</evidence>
<dbReference type="Proteomes" id="UP000013827">
    <property type="component" value="Unassembled WGS sequence"/>
</dbReference>
<feature type="region of interest" description="Disordered" evidence="1">
    <location>
        <begin position="87"/>
        <end position="117"/>
    </location>
</feature>